<dbReference type="GO" id="GO:0008745">
    <property type="term" value="F:N-acetylmuramoyl-L-alanine amidase activity"/>
    <property type="evidence" value="ECO:0007669"/>
    <property type="project" value="InterPro"/>
</dbReference>
<proteinExistence type="predicted"/>
<evidence type="ECO:0000259" key="1">
    <source>
        <dbReference type="SMART" id="SM00646"/>
    </source>
</evidence>
<protein>
    <recommendedName>
        <fullName evidence="1">MurNAc-LAA domain-containing protein</fullName>
    </recommendedName>
</protein>
<dbReference type="CDD" id="cd02696">
    <property type="entry name" value="MurNAc-LAA"/>
    <property type="match status" value="1"/>
</dbReference>
<gene>
    <name evidence="2" type="ORF">GKE72_09895</name>
</gene>
<dbReference type="InterPro" id="IPR050695">
    <property type="entry name" value="N-acetylmuramoyl_amidase_3"/>
</dbReference>
<dbReference type="InterPro" id="IPR002508">
    <property type="entry name" value="MurNAc-LAA_cat"/>
</dbReference>
<sequence length="266" mass="27754">MKILLISGHGAGDPGAVSQFGKEADETIYMVEEIKKTLSAYAQVDLYPTERNAYKDAKAGKLAVNFGNYGYVLEVHFNSGAADLKGNGRTTGTEIYVTTAEKTVGVETKIVQSIAALGFKNRGVKRTNFTVIYRAKAAGVSSALLEVCFIDDKDDMSAYAAKKTQIAAAVANAIAVQFGLKKGSQEAGSSPATAPATQEIKAGSIVTIKSGAVYGGLSSTRGKAVPAAQLGGKRHTVDKVQTNKGVQEAKLKGINSWVAVASLTAV</sequence>
<dbReference type="PANTHER" id="PTHR30404:SF8">
    <property type="entry name" value="AUTOLYSIN PH-RELATED"/>
    <property type="match status" value="1"/>
</dbReference>
<dbReference type="GO" id="GO:0009253">
    <property type="term" value="P:peptidoglycan catabolic process"/>
    <property type="evidence" value="ECO:0007669"/>
    <property type="project" value="InterPro"/>
</dbReference>
<evidence type="ECO:0000313" key="2">
    <source>
        <dbReference type="EMBL" id="MSD16371.1"/>
    </source>
</evidence>
<name>A0A844DYE7_EUBRA</name>
<dbReference type="GO" id="GO:0030288">
    <property type="term" value="C:outer membrane-bounded periplasmic space"/>
    <property type="evidence" value="ECO:0007669"/>
    <property type="project" value="TreeGrafter"/>
</dbReference>
<dbReference type="RefSeq" id="WP_154314741.1">
    <property type="nucleotide sequence ID" value="NZ_WKRA01000014.1"/>
</dbReference>
<dbReference type="SUPFAM" id="SSF53187">
    <property type="entry name" value="Zn-dependent exopeptidases"/>
    <property type="match status" value="1"/>
</dbReference>
<accession>A0A844DYE7</accession>
<dbReference type="AlphaFoldDB" id="A0A844DYE7"/>
<dbReference type="Pfam" id="PF01520">
    <property type="entry name" value="Amidase_3"/>
    <property type="match status" value="1"/>
</dbReference>
<dbReference type="EMBL" id="WKRA01000014">
    <property type="protein sequence ID" value="MSD16371.1"/>
    <property type="molecule type" value="Genomic_DNA"/>
</dbReference>
<evidence type="ECO:0000313" key="3">
    <source>
        <dbReference type="Proteomes" id="UP000431304"/>
    </source>
</evidence>
<dbReference type="SMART" id="SM00646">
    <property type="entry name" value="Ami_3"/>
    <property type="match status" value="1"/>
</dbReference>
<dbReference type="Gene3D" id="3.40.630.40">
    <property type="entry name" value="Zn-dependent exopeptidases"/>
    <property type="match status" value="1"/>
</dbReference>
<dbReference type="Proteomes" id="UP000431304">
    <property type="component" value="Unassembled WGS sequence"/>
</dbReference>
<comment type="caution">
    <text evidence="2">The sequence shown here is derived from an EMBL/GenBank/DDBJ whole genome shotgun (WGS) entry which is preliminary data.</text>
</comment>
<dbReference type="PANTHER" id="PTHR30404">
    <property type="entry name" value="N-ACETYLMURAMOYL-L-ALANINE AMIDASE"/>
    <property type="match status" value="1"/>
</dbReference>
<reference evidence="2 3" key="1">
    <citation type="journal article" date="2019" name="Nat. Med.">
        <title>A library of human gut bacterial isolates paired with longitudinal multiomics data enables mechanistic microbiome research.</title>
        <authorList>
            <person name="Poyet M."/>
            <person name="Groussin M."/>
            <person name="Gibbons S.M."/>
            <person name="Avila-Pacheco J."/>
            <person name="Jiang X."/>
            <person name="Kearney S.M."/>
            <person name="Perrotta A.R."/>
            <person name="Berdy B."/>
            <person name="Zhao S."/>
            <person name="Lieberman T.D."/>
            <person name="Swanson P.K."/>
            <person name="Smith M."/>
            <person name="Roesemann S."/>
            <person name="Alexander J.E."/>
            <person name="Rich S.A."/>
            <person name="Livny J."/>
            <person name="Vlamakis H."/>
            <person name="Clish C."/>
            <person name="Bullock K."/>
            <person name="Deik A."/>
            <person name="Scott J."/>
            <person name="Pierce K.A."/>
            <person name="Xavier R.J."/>
            <person name="Alm E.J."/>
        </authorList>
    </citation>
    <scope>NUCLEOTIDE SEQUENCE [LARGE SCALE GENOMIC DNA]</scope>
    <source>
        <strain evidence="2 3">BIOML-A3</strain>
    </source>
</reference>
<feature type="domain" description="MurNAc-LAA" evidence="1">
    <location>
        <begin position="61"/>
        <end position="175"/>
    </location>
</feature>
<organism evidence="2 3">
    <name type="scientific">Eubacterium ramulus</name>
    <dbReference type="NCBI Taxonomy" id="39490"/>
    <lineage>
        <taxon>Bacteria</taxon>
        <taxon>Bacillati</taxon>
        <taxon>Bacillota</taxon>
        <taxon>Clostridia</taxon>
        <taxon>Eubacteriales</taxon>
        <taxon>Eubacteriaceae</taxon>
        <taxon>Eubacterium</taxon>
    </lineage>
</organism>